<dbReference type="RefSeq" id="NP_985157.1">
    <property type="nucleotide sequence ID" value="NM_210511.1"/>
</dbReference>
<dbReference type="STRING" id="284811.Q756G6"/>
<dbReference type="Proteomes" id="UP000000591">
    <property type="component" value="Chromosome V"/>
</dbReference>
<dbReference type="GO" id="GO:0030686">
    <property type="term" value="C:90S preribosome"/>
    <property type="evidence" value="ECO:0007669"/>
    <property type="project" value="InterPro"/>
</dbReference>
<dbReference type="Pfam" id="PF10863">
    <property type="entry name" value="NOP19"/>
    <property type="match status" value="1"/>
</dbReference>
<reference evidence="3" key="2">
    <citation type="journal article" date="2013" name="G3 (Bethesda)">
        <title>Genomes of Ashbya fungi isolated from insects reveal four mating-type loci, numerous translocations, lack of transposons, and distinct gene duplications.</title>
        <authorList>
            <person name="Dietrich F.S."/>
            <person name="Voegeli S."/>
            <person name="Kuo S."/>
            <person name="Philippsen P."/>
        </authorList>
    </citation>
    <scope>GENOME REANNOTATION</scope>
    <source>
        <strain evidence="3">ATCC 10895 / CBS 109.51 / FGSC 9923 / NRRL Y-1056</strain>
    </source>
</reference>
<organism evidence="2 3">
    <name type="scientific">Eremothecium gossypii (strain ATCC 10895 / CBS 109.51 / FGSC 9923 / NRRL Y-1056)</name>
    <name type="common">Yeast</name>
    <name type="synonym">Ashbya gossypii</name>
    <dbReference type="NCBI Taxonomy" id="284811"/>
    <lineage>
        <taxon>Eukaryota</taxon>
        <taxon>Fungi</taxon>
        <taxon>Dikarya</taxon>
        <taxon>Ascomycota</taxon>
        <taxon>Saccharomycotina</taxon>
        <taxon>Saccharomycetes</taxon>
        <taxon>Saccharomycetales</taxon>
        <taxon>Saccharomycetaceae</taxon>
        <taxon>Eremothecium</taxon>
    </lineage>
</organism>
<evidence type="ECO:0000313" key="3">
    <source>
        <dbReference type="Proteomes" id="UP000000591"/>
    </source>
</evidence>
<gene>
    <name evidence="2" type="ORF">AGOS_AER300C</name>
</gene>
<dbReference type="KEGG" id="ago:AGOS_AER300C"/>
<sequence>MSNSKDIKDRQRLQATLQAAFSEKAARVEEWLGSASDSGPSTDLSESRQAFLKLPVVQIGGGLRFDTQAATQDTNSIHTLGDFVTGNKSLSTLAKKKQAAQPSSKQNSIYRVDKEDTKAMVALKQKMKNQRRSQLHERIVETAPSETPAQERGTADDDDSDDSDEAPVEKMTKKKVGLLFLDKKRKR</sequence>
<feature type="region of interest" description="Disordered" evidence="1">
    <location>
        <begin position="127"/>
        <end position="187"/>
    </location>
</feature>
<dbReference type="FunCoup" id="Q756G6">
    <property type="interactions" value="130"/>
</dbReference>
<feature type="compositionally biased region" description="Acidic residues" evidence="1">
    <location>
        <begin position="156"/>
        <end position="166"/>
    </location>
</feature>
<dbReference type="HOGENOM" id="CLU_094334_0_0_1"/>
<dbReference type="InterPro" id="IPR022592">
    <property type="entry name" value="Nucleolar_19"/>
</dbReference>
<name>Q756G6_EREGS</name>
<keyword evidence="3" id="KW-1185">Reference proteome</keyword>
<evidence type="ECO:0000313" key="2">
    <source>
        <dbReference type="EMBL" id="AAS52981.1"/>
    </source>
</evidence>
<accession>Q756G6</accession>
<reference evidence="2 3" key="1">
    <citation type="journal article" date="2004" name="Science">
        <title>The Ashbya gossypii genome as a tool for mapping the ancient Saccharomyces cerevisiae genome.</title>
        <authorList>
            <person name="Dietrich F.S."/>
            <person name="Voegeli S."/>
            <person name="Brachat S."/>
            <person name="Lerch A."/>
            <person name="Gates K."/>
            <person name="Steiner S."/>
            <person name="Mohr C."/>
            <person name="Pohlmann R."/>
            <person name="Luedi P."/>
            <person name="Choi S."/>
            <person name="Wing R.A."/>
            <person name="Flavier A."/>
            <person name="Gaffney T.D."/>
            <person name="Philippsen P."/>
        </authorList>
    </citation>
    <scope>NUCLEOTIDE SEQUENCE [LARGE SCALE GENOMIC DNA]</scope>
    <source>
        <strain evidence="3">ATCC 10895 / CBS 109.51 / FGSC 9923 / NRRL Y-1056</strain>
    </source>
</reference>
<dbReference type="InParanoid" id="Q756G6"/>
<dbReference type="AlphaFoldDB" id="Q756G6"/>
<dbReference type="OrthoDB" id="4068385at2759"/>
<dbReference type="eggNOG" id="ENOG502S1GY">
    <property type="taxonomic scope" value="Eukaryota"/>
</dbReference>
<evidence type="ECO:0000256" key="1">
    <source>
        <dbReference type="SAM" id="MobiDB-lite"/>
    </source>
</evidence>
<dbReference type="GeneID" id="4621370"/>
<protein>
    <submittedName>
        <fullName evidence="2">AER300Cp</fullName>
    </submittedName>
</protein>
<dbReference type="EMBL" id="AE016818">
    <property type="protein sequence ID" value="AAS52981.1"/>
    <property type="molecule type" value="Genomic_DNA"/>
</dbReference>
<dbReference type="OMA" id="HEARDSI"/>
<proteinExistence type="predicted"/>
<dbReference type="GO" id="GO:0042274">
    <property type="term" value="P:ribosomal small subunit biogenesis"/>
    <property type="evidence" value="ECO:0007669"/>
    <property type="project" value="InterPro"/>
</dbReference>